<dbReference type="AlphaFoldDB" id="A0A7S3B1A1"/>
<evidence type="ECO:0000256" key="2">
    <source>
        <dbReference type="SAM" id="MobiDB-lite"/>
    </source>
</evidence>
<name>A0A7S3B1A1_9EUKA</name>
<feature type="region of interest" description="Disordered" evidence="2">
    <location>
        <begin position="103"/>
        <end position="129"/>
    </location>
</feature>
<dbReference type="InterPro" id="IPR036034">
    <property type="entry name" value="PDZ_sf"/>
</dbReference>
<dbReference type="EMBL" id="HBHX01040731">
    <property type="protein sequence ID" value="CAE0121898.1"/>
    <property type="molecule type" value="Transcribed_RNA"/>
</dbReference>
<evidence type="ECO:0000256" key="1">
    <source>
        <dbReference type="SAM" id="Coils"/>
    </source>
</evidence>
<feature type="coiled-coil region" evidence="1">
    <location>
        <begin position="235"/>
        <end position="262"/>
    </location>
</feature>
<proteinExistence type="predicted"/>
<dbReference type="Gene3D" id="2.30.42.10">
    <property type="match status" value="1"/>
</dbReference>
<feature type="domain" description="PDZ" evidence="3">
    <location>
        <begin position="25"/>
        <end position="106"/>
    </location>
</feature>
<sequence>MDEEEAGVEEAGEEGDVGDAYEVVSAVLQRDEQGRFKIMVKQDADGQIFLSQIGEIAKEDDRAILEEGDLLEGIDGSAIDGLTLVEVRDAIKSAGETLLLHVLRPSSSPPDEPASPDPAAPAGDPAGDVTGGFGAPSFAAFDVSFDAVDFDSAGFDAALNAADSSGAFMPSPPPATAAEQQAADAAFTELESICEESQASHRELIICCAVYKAEMCNLESEVQSRLSSSGGGAAEARLRKRNVELEAQLREAKAALAQEKEKTVLLNEHLEAAVASAAKLSAGR</sequence>
<gene>
    <name evidence="4" type="ORF">HERI1096_LOCUS22599</name>
</gene>
<evidence type="ECO:0000259" key="3">
    <source>
        <dbReference type="PROSITE" id="PS50106"/>
    </source>
</evidence>
<feature type="compositionally biased region" description="Pro residues" evidence="2">
    <location>
        <begin position="107"/>
        <end position="119"/>
    </location>
</feature>
<dbReference type="PROSITE" id="PS50106">
    <property type="entry name" value="PDZ"/>
    <property type="match status" value="1"/>
</dbReference>
<keyword evidence="1" id="KW-0175">Coiled coil</keyword>
<organism evidence="4">
    <name type="scientific">Haptolina ericina</name>
    <dbReference type="NCBI Taxonomy" id="156174"/>
    <lineage>
        <taxon>Eukaryota</taxon>
        <taxon>Haptista</taxon>
        <taxon>Haptophyta</taxon>
        <taxon>Prymnesiophyceae</taxon>
        <taxon>Prymnesiales</taxon>
        <taxon>Prymnesiaceae</taxon>
        <taxon>Haptolina</taxon>
    </lineage>
</organism>
<dbReference type="InterPro" id="IPR001478">
    <property type="entry name" value="PDZ"/>
</dbReference>
<dbReference type="SUPFAM" id="SSF50156">
    <property type="entry name" value="PDZ domain-like"/>
    <property type="match status" value="1"/>
</dbReference>
<reference evidence="4" key="1">
    <citation type="submission" date="2021-01" db="EMBL/GenBank/DDBJ databases">
        <authorList>
            <person name="Corre E."/>
            <person name="Pelletier E."/>
            <person name="Niang G."/>
            <person name="Scheremetjew M."/>
            <person name="Finn R."/>
            <person name="Kale V."/>
            <person name="Holt S."/>
            <person name="Cochrane G."/>
            <person name="Meng A."/>
            <person name="Brown T."/>
            <person name="Cohen L."/>
        </authorList>
    </citation>
    <scope>NUCLEOTIDE SEQUENCE</scope>
    <source>
        <strain evidence="4">CCMP281</strain>
    </source>
</reference>
<accession>A0A7S3B1A1</accession>
<protein>
    <recommendedName>
        <fullName evidence="3">PDZ domain-containing protein</fullName>
    </recommendedName>
</protein>
<evidence type="ECO:0000313" key="4">
    <source>
        <dbReference type="EMBL" id="CAE0121898.1"/>
    </source>
</evidence>